<dbReference type="GO" id="GO:0032259">
    <property type="term" value="P:methylation"/>
    <property type="evidence" value="ECO:0007669"/>
    <property type="project" value="UniProtKB-KW"/>
</dbReference>
<evidence type="ECO:0000313" key="8">
    <source>
        <dbReference type="Proteomes" id="UP000244900"/>
    </source>
</evidence>
<dbReference type="AlphaFoldDB" id="A0A2S1T0N0"/>
<dbReference type="InterPro" id="IPR029063">
    <property type="entry name" value="SAM-dependent_MTases_sf"/>
</dbReference>
<evidence type="ECO:0000256" key="4">
    <source>
        <dbReference type="SAM" id="MobiDB-lite"/>
    </source>
</evidence>
<proteinExistence type="predicted"/>
<keyword evidence="7" id="KW-0489">Methyltransferase</keyword>
<keyword evidence="7" id="KW-0808">Transferase</keyword>
<evidence type="ECO:0000259" key="5">
    <source>
        <dbReference type="Pfam" id="PF07992"/>
    </source>
</evidence>
<feature type="domain" description="Methyltransferase" evidence="6">
    <location>
        <begin position="384"/>
        <end position="476"/>
    </location>
</feature>
<dbReference type="OrthoDB" id="9786503at2"/>
<dbReference type="InterPro" id="IPR023753">
    <property type="entry name" value="FAD/NAD-binding_dom"/>
</dbReference>
<dbReference type="SUPFAM" id="SSF51905">
    <property type="entry name" value="FAD/NAD(P)-binding domain"/>
    <property type="match status" value="1"/>
</dbReference>
<accession>A0A2S1T0N0</accession>
<name>A0A2S1T0N0_9ACTN</name>
<dbReference type="PRINTS" id="PR00368">
    <property type="entry name" value="FADPNR"/>
</dbReference>
<dbReference type="CDD" id="cd02440">
    <property type="entry name" value="AdoMet_MTases"/>
    <property type="match status" value="1"/>
</dbReference>
<dbReference type="SUPFAM" id="SSF53335">
    <property type="entry name" value="S-adenosyl-L-methionine-dependent methyltransferases"/>
    <property type="match status" value="1"/>
</dbReference>
<dbReference type="Proteomes" id="UP000244900">
    <property type="component" value="Chromosome"/>
</dbReference>
<dbReference type="Pfam" id="PF13649">
    <property type="entry name" value="Methyltransf_25"/>
    <property type="match status" value="1"/>
</dbReference>
<sequence length="555" mass="58114">MSDDPVQSRHSAHAADPSPSEDGEHVSHTPHATLERHCDVAVIGGSAAGLAAALQISRQRRSVVVVDDGTPRNAPATHMQGYLGHEGAAPGELTEIGRAEVRAYGGEVLSGRVVGVHRRDDGRFRLDLTGGHTLVARRVLAATGVSDELPAIDGVAEGWGRGVVHCPFCHGFEVRDRRLVQIVTHPLGLHPTPLFRHLTDRLTVVLHDATGLDQEAVEALAASGVVVERGKVTRVLTGPDGEVSGVELGDGRVLEADAVVVGSRFRARADVLAGAGLGTTPHPTGAGEVLAVDARGETAVPGIYAAGNVTDPSLQVLPSAAQGSQVGAMIAFSLAEEDLRAAVRHSGEQTDWDHRYGGPDRAWSGNPNGTLIHEVAALAPGRALDVGTGEGADALWLAEHGWKVTATDISGNALARVRAEAERRGFTVDLVRGDAGDPAPFGGKTFDLVSLQYGSFKRTPDQRGLRSLLAAVAPGGTLLAVHHDLAPLRDPVDVANQTRMYDPEAFVGVDEIAAALGADPGTWQVEVHETRPRPPGAASTHHVDDVVLRATRRAA</sequence>
<evidence type="ECO:0000313" key="7">
    <source>
        <dbReference type="EMBL" id="AWI32215.1"/>
    </source>
</evidence>
<evidence type="ECO:0000259" key="6">
    <source>
        <dbReference type="Pfam" id="PF13649"/>
    </source>
</evidence>
<feature type="region of interest" description="Disordered" evidence="4">
    <location>
        <begin position="1"/>
        <end position="29"/>
    </location>
</feature>
<dbReference type="PANTHER" id="PTHR48105">
    <property type="entry name" value="THIOREDOXIN REDUCTASE 1-RELATED-RELATED"/>
    <property type="match status" value="1"/>
</dbReference>
<dbReference type="InterPro" id="IPR050097">
    <property type="entry name" value="Ferredoxin-NADP_redctase_2"/>
</dbReference>
<dbReference type="Gene3D" id="3.50.50.60">
    <property type="entry name" value="FAD/NAD(P)-binding domain"/>
    <property type="match status" value="2"/>
</dbReference>
<dbReference type="GO" id="GO:0008168">
    <property type="term" value="F:methyltransferase activity"/>
    <property type="evidence" value="ECO:0007669"/>
    <property type="project" value="UniProtKB-KW"/>
</dbReference>
<keyword evidence="8" id="KW-1185">Reference proteome</keyword>
<gene>
    <name evidence="7" type="ORF">DDW44_27980</name>
</gene>
<dbReference type="InterPro" id="IPR036188">
    <property type="entry name" value="FAD/NAD-bd_sf"/>
</dbReference>
<dbReference type="Gene3D" id="3.40.50.150">
    <property type="entry name" value="Vaccinia Virus protein VP39"/>
    <property type="match status" value="1"/>
</dbReference>
<keyword evidence="1" id="KW-0285">Flavoprotein</keyword>
<evidence type="ECO:0000256" key="1">
    <source>
        <dbReference type="ARBA" id="ARBA00022630"/>
    </source>
</evidence>
<dbReference type="KEGG" id="stir:DDW44_27980"/>
<dbReference type="PRINTS" id="PR00469">
    <property type="entry name" value="PNDRDTASEII"/>
</dbReference>
<evidence type="ECO:0000256" key="3">
    <source>
        <dbReference type="ARBA" id="ARBA00048132"/>
    </source>
</evidence>
<feature type="region of interest" description="Disordered" evidence="4">
    <location>
        <begin position="69"/>
        <end position="88"/>
    </location>
</feature>
<dbReference type="InterPro" id="IPR041698">
    <property type="entry name" value="Methyltransf_25"/>
</dbReference>
<dbReference type="Pfam" id="PF07992">
    <property type="entry name" value="Pyr_redox_2"/>
    <property type="match status" value="1"/>
</dbReference>
<organism evidence="7 8">
    <name type="scientific">Streptomyces tirandamycinicus</name>
    <dbReference type="NCBI Taxonomy" id="2174846"/>
    <lineage>
        <taxon>Bacteria</taxon>
        <taxon>Bacillati</taxon>
        <taxon>Actinomycetota</taxon>
        <taxon>Actinomycetes</taxon>
        <taxon>Kitasatosporales</taxon>
        <taxon>Streptomycetaceae</taxon>
        <taxon>Streptomyces</taxon>
    </lineage>
</organism>
<keyword evidence="2" id="KW-0560">Oxidoreductase</keyword>
<dbReference type="GO" id="GO:0004791">
    <property type="term" value="F:thioredoxin-disulfide reductase (NADPH) activity"/>
    <property type="evidence" value="ECO:0007669"/>
    <property type="project" value="UniProtKB-EC"/>
</dbReference>
<feature type="domain" description="FAD/NAD(P)-binding" evidence="5">
    <location>
        <begin position="39"/>
        <end position="322"/>
    </location>
</feature>
<dbReference type="RefSeq" id="WP_108908204.1">
    <property type="nucleotide sequence ID" value="NZ_CP029188.1"/>
</dbReference>
<protein>
    <submittedName>
        <fullName evidence="7">SAM-dependent methyltransferase</fullName>
    </submittedName>
</protein>
<evidence type="ECO:0000256" key="2">
    <source>
        <dbReference type="ARBA" id="ARBA00023002"/>
    </source>
</evidence>
<reference evidence="7 8" key="1">
    <citation type="submission" date="2018-05" db="EMBL/GenBank/DDBJ databases">
        <title>Complete genome sequence of sponge-derived Streptomyces sp. HNM0039.</title>
        <authorList>
            <person name="Huang X."/>
            <person name="Zhou S."/>
        </authorList>
    </citation>
    <scope>NUCLEOTIDE SEQUENCE [LARGE SCALE GENOMIC DNA]</scope>
    <source>
        <strain evidence="7 8">HNM0039</strain>
    </source>
</reference>
<comment type="catalytic activity">
    <reaction evidence="3">
        <text>[thioredoxin]-dithiol + NADP(+) = [thioredoxin]-disulfide + NADPH + H(+)</text>
        <dbReference type="Rhea" id="RHEA:20345"/>
        <dbReference type="Rhea" id="RHEA-COMP:10698"/>
        <dbReference type="Rhea" id="RHEA-COMP:10700"/>
        <dbReference type="ChEBI" id="CHEBI:15378"/>
        <dbReference type="ChEBI" id="CHEBI:29950"/>
        <dbReference type="ChEBI" id="CHEBI:50058"/>
        <dbReference type="ChEBI" id="CHEBI:57783"/>
        <dbReference type="ChEBI" id="CHEBI:58349"/>
        <dbReference type="EC" id="1.8.1.9"/>
    </reaction>
</comment>
<dbReference type="EMBL" id="CP029188">
    <property type="protein sequence ID" value="AWI32215.1"/>
    <property type="molecule type" value="Genomic_DNA"/>
</dbReference>